<comment type="subcellular location">
    <subcellularLocation>
        <location evidence="1">Membrane</location>
        <topology evidence="1">Multi-pass membrane protein</topology>
    </subcellularLocation>
</comment>
<feature type="transmembrane region" description="Helical" evidence="5">
    <location>
        <begin position="48"/>
        <end position="65"/>
    </location>
</feature>
<dbReference type="InterPro" id="IPR050368">
    <property type="entry name" value="ClC-type_chloride_channel"/>
</dbReference>
<keyword evidence="2 5" id="KW-0812">Transmembrane</keyword>
<dbReference type="Gene3D" id="1.10.3080.10">
    <property type="entry name" value="Clc chloride channel"/>
    <property type="match status" value="1"/>
</dbReference>
<feature type="transmembrane region" description="Helical" evidence="5">
    <location>
        <begin position="329"/>
        <end position="352"/>
    </location>
</feature>
<dbReference type="Pfam" id="PF00654">
    <property type="entry name" value="Voltage_CLC"/>
    <property type="match status" value="1"/>
</dbReference>
<dbReference type="PANTHER" id="PTHR43427:SF12">
    <property type="entry name" value="CHLORIDE TRANSPORTER"/>
    <property type="match status" value="1"/>
</dbReference>
<feature type="transmembrane region" description="Helical" evidence="5">
    <location>
        <begin position="300"/>
        <end position="322"/>
    </location>
</feature>
<protein>
    <submittedName>
        <fullName evidence="6">H+/Cl-antiporter ClcA</fullName>
    </submittedName>
</protein>
<evidence type="ECO:0000313" key="6">
    <source>
        <dbReference type="EMBL" id="TCL52020.1"/>
    </source>
</evidence>
<feature type="transmembrane region" description="Helical" evidence="5">
    <location>
        <begin position="277"/>
        <end position="294"/>
    </location>
</feature>
<dbReference type="Proteomes" id="UP000295184">
    <property type="component" value="Unassembled WGS sequence"/>
</dbReference>
<evidence type="ECO:0000256" key="1">
    <source>
        <dbReference type="ARBA" id="ARBA00004141"/>
    </source>
</evidence>
<gene>
    <name evidence="6" type="ORF">EDD77_1455</name>
</gene>
<feature type="transmembrane region" description="Helical" evidence="5">
    <location>
        <begin position="141"/>
        <end position="166"/>
    </location>
</feature>
<evidence type="ECO:0000256" key="2">
    <source>
        <dbReference type="ARBA" id="ARBA00022692"/>
    </source>
</evidence>
<accession>A0A4R1QHL2</accession>
<dbReference type="PRINTS" id="PR00762">
    <property type="entry name" value="CLCHANNEL"/>
</dbReference>
<dbReference type="PANTHER" id="PTHR43427">
    <property type="entry name" value="CHLORIDE CHANNEL PROTEIN CLC-E"/>
    <property type="match status" value="1"/>
</dbReference>
<dbReference type="GO" id="GO:0015108">
    <property type="term" value="F:chloride transmembrane transporter activity"/>
    <property type="evidence" value="ECO:0007669"/>
    <property type="project" value="InterPro"/>
</dbReference>
<dbReference type="RefSeq" id="WP_058963291.1">
    <property type="nucleotide sequence ID" value="NZ_CABKVM010000014.1"/>
</dbReference>
<organism evidence="6 7">
    <name type="scientific">Allofournierella massiliensis</name>
    <dbReference type="NCBI Taxonomy" id="1650663"/>
    <lineage>
        <taxon>Bacteria</taxon>
        <taxon>Bacillati</taxon>
        <taxon>Bacillota</taxon>
        <taxon>Clostridia</taxon>
        <taxon>Eubacteriales</taxon>
        <taxon>Oscillospiraceae</taxon>
        <taxon>Allofournierella</taxon>
    </lineage>
</organism>
<proteinExistence type="predicted"/>
<dbReference type="AlphaFoldDB" id="A0A4R1QHL2"/>
<evidence type="ECO:0000256" key="4">
    <source>
        <dbReference type="ARBA" id="ARBA00023136"/>
    </source>
</evidence>
<dbReference type="EMBL" id="SLUM01000045">
    <property type="protein sequence ID" value="TCL52020.1"/>
    <property type="molecule type" value="Genomic_DNA"/>
</dbReference>
<feature type="transmembrane region" description="Helical" evidence="5">
    <location>
        <begin position="252"/>
        <end position="270"/>
    </location>
</feature>
<evidence type="ECO:0000256" key="5">
    <source>
        <dbReference type="SAM" id="Phobius"/>
    </source>
</evidence>
<dbReference type="SUPFAM" id="SSF81340">
    <property type="entry name" value="Clc chloride channel"/>
    <property type="match status" value="1"/>
</dbReference>
<dbReference type="InterPro" id="IPR001807">
    <property type="entry name" value="ClC"/>
</dbReference>
<dbReference type="STRING" id="1650663.GCA_001486665_00785"/>
<reference evidence="6 7" key="1">
    <citation type="submission" date="2019-03" db="EMBL/GenBank/DDBJ databases">
        <title>Genomic Encyclopedia of Type Strains, Phase IV (KMG-IV): sequencing the most valuable type-strain genomes for metagenomic binning, comparative biology and taxonomic classification.</title>
        <authorList>
            <person name="Goeker M."/>
        </authorList>
    </citation>
    <scope>NUCLEOTIDE SEQUENCE [LARGE SCALE GENOMIC DNA]</scope>
    <source>
        <strain evidence="6 7">DSM 100451</strain>
    </source>
</reference>
<name>A0A4R1QHL2_9FIRM</name>
<evidence type="ECO:0000256" key="3">
    <source>
        <dbReference type="ARBA" id="ARBA00022989"/>
    </source>
</evidence>
<dbReference type="OrthoDB" id="9767361at2"/>
<feature type="transmembrane region" description="Helical" evidence="5">
    <location>
        <begin position="219"/>
        <end position="240"/>
    </location>
</feature>
<dbReference type="InterPro" id="IPR014743">
    <property type="entry name" value="Cl-channel_core"/>
</dbReference>
<keyword evidence="4 5" id="KW-0472">Membrane</keyword>
<keyword evidence="3 5" id="KW-1133">Transmembrane helix</keyword>
<dbReference type="GO" id="GO:0016020">
    <property type="term" value="C:membrane"/>
    <property type="evidence" value="ECO:0007669"/>
    <property type="project" value="UniProtKB-SubCell"/>
</dbReference>
<comment type="caution">
    <text evidence="6">The sequence shown here is derived from an EMBL/GenBank/DDBJ whole genome shotgun (WGS) entry which is preliminary data.</text>
</comment>
<sequence length="399" mass="40917">MKEIGKQALRLLALCAVAAAVGVAAGALAAVFGRGLLAIGAVRDAHPGRWLPFLPLAGAVIAWCYRRWGSRAGRGMGLVIDAAFDEGETIPRRLIPMIFLSTWATHLFGGSAGREGVAVQMGAALGRGAGRLLPMQNAKKLLLKAGMAAGFGGLFRTPFAAALFAVEVTAVGRLDLEALLPVLAASLAASWTSGALGLEKFTVELTGLPVLDGPMALRLACLGLCFGLVGALFAIGLGRAKVFLGQRMHNPVARAALVGAVVAVASLACHWGRYSGLGTNLITAAFAGGTVYWYDWLAKLLFTVVTLAGGFQGGEVTPLFSIGASLGVWLAPLAGVPVPVAAAVGYCAVFGAASRTLLAPALIAGEVFGWEFLPFGLLCCAAARVCSGSATIYPAQRTE</sequence>
<evidence type="ECO:0000313" key="7">
    <source>
        <dbReference type="Proteomes" id="UP000295184"/>
    </source>
</evidence>